<evidence type="ECO:0000313" key="1">
    <source>
        <dbReference type="EMBL" id="KAJ5215216.1"/>
    </source>
</evidence>
<accession>A0A9W9N8K0</accession>
<organism evidence="1 2">
    <name type="scientific">Penicillium cinerascens</name>
    <dbReference type="NCBI Taxonomy" id="70096"/>
    <lineage>
        <taxon>Eukaryota</taxon>
        <taxon>Fungi</taxon>
        <taxon>Dikarya</taxon>
        <taxon>Ascomycota</taxon>
        <taxon>Pezizomycotina</taxon>
        <taxon>Eurotiomycetes</taxon>
        <taxon>Eurotiomycetidae</taxon>
        <taxon>Eurotiales</taxon>
        <taxon>Aspergillaceae</taxon>
        <taxon>Penicillium</taxon>
    </lineage>
</organism>
<gene>
    <name evidence="1" type="ORF">N7498_001623</name>
</gene>
<proteinExistence type="predicted"/>
<keyword evidence="2" id="KW-1185">Reference proteome</keyword>
<name>A0A9W9N8K0_9EURO</name>
<comment type="caution">
    <text evidence="1">The sequence shown here is derived from an EMBL/GenBank/DDBJ whole genome shotgun (WGS) entry which is preliminary data.</text>
</comment>
<reference evidence="1" key="2">
    <citation type="journal article" date="2023" name="IMA Fungus">
        <title>Comparative genomic study of the Penicillium genus elucidates a diverse pangenome and 15 lateral gene transfer events.</title>
        <authorList>
            <person name="Petersen C."/>
            <person name="Sorensen T."/>
            <person name="Nielsen M.R."/>
            <person name="Sondergaard T.E."/>
            <person name="Sorensen J.L."/>
            <person name="Fitzpatrick D.A."/>
            <person name="Frisvad J.C."/>
            <person name="Nielsen K.L."/>
        </authorList>
    </citation>
    <scope>NUCLEOTIDE SEQUENCE</scope>
    <source>
        <strain evidence="1">IBT 15544</strain>
    </source>
</reference>
<evidence type="ECO:0000313" key="2">
    <source>
        <dbReference type="Proteomes" id="UP001150904"/>
    </source>
</evidence>
<dbReference type="GeneID" id="83175986"/>
<dbReference type="AlphaFoldDB" id="A0A9W9N8K0"/>
<dbReference type="EMBL" id="JAPQKR010000005">
    <property type="protein sequence ID" value="KAJ5215216.1"/>
    <property type="molecule type" value="Genomic_DNA"/>
</dbReference>
<protein>
    <submittedName>
        <fullName evidence="1">Uncharacterized protein</fullName>
    </submittedName>
</protein>
<dbReference type="RefSeq" id="XP_058311029.1">
    <property type="nucleotide sequence ID" value="XM_058448685.1"/>
</dbReference>
<sequence>MQGIDRRWLESFSEEAPCKVEYPKYLYIGVLLWLTRSKPICSGMRSDGLRAYSLSAGRPSHLLLSSLYSIIDPIDNYAQYLGRYYSINGGILFLVAHVREYELHSEAALQSFLYFIKSTLPVDKCQRRYIIS</sequence>
<reference evidence="1" key="1">
    <citation type="submission" date="2022-12" db="EMBL/GenBank/DDBJ databases">
        <authorList>
            <person name="Petersen C."/>
        </authorList>
    </citation>
    <scope>NUCLEOTIDE SEQUENCE</scope>
    <source>
        <strain evidence="1">IBT 15544</strain>
    </source>
</reference>
<dbReference type="Proteomes" id="UP001150904">
    <property type="component" value="Unassembled WGS sequence"/>
</dbReference>